<dbReference type="AlphaFoldDB" id="A0A225WYJ0"/>
<comment type="caution">
    <text evidence="1">The sequence shown here is derived from an EMBL/GenBank/DDBJ whole genome shotgun (WGS) entry which is preliminary data.</text>
</comment>
<proteinExistence type="predicted"/>
<dbReference type="GO" id="GO:0003964">
    <property type="term" value="F:RNA-directed DNA polymerase activity"/>
    <property type="evidence" value="ECO:0007669"/>
    <property type="project" value="UniProtKB-KW"/>
</dbReference>
<keyword evidence="1" id="KW-0695">RNA-directed DNA polymerase</keyword>
<sequence length="194" mass="22292">MIADPFPTEIRFTVAPADHPVIVTLRGSEDTEGIISTSSSGPTSHQQVSSLGELSRALTRFLRPDVVVQSVHPHPMLSRLVCLWVGRKRWSRIRRAYKDYVATTANNRGAEKLTQVRKKWDAHSGEAQQGLEQLEWKRIRRVVGLNTWGEQLRFRLKHYAFSLFDITQNVWGCPHAACRGVRSVKLYHVFWEYP</sequence>
<keyword evidence="2" id="KW-1185">Reference proteome</keyword>
<protein>
    <submittedName>
        <fullName evidence="1">Reverse transcriptase</fullName>
    </submittedName>
</protein>
<organism evidence="1 2">
    <name type="scientific">Phytophthora megakarya</name>
    <dbReference type="NCBI Taxonomy" id="4795"/>
    <lineage>
        <taxon>Eukaryota</taxon>
        <taxon>Sar</taxon>
        <taxon>Stramenopiles</taxon>
        <taxon>Oomycota</taxon>
        <taxon>Peronosporomycetes</taxon>
        <taxon>Peronosporales</taxon>
        <taxon>Peronosporaceae</taxon>
        <taxon>Phytophthora</taxon>
    </lineage>
</organism>
<evidence type="ECO:0000313" key="1">
    <source>
        <dbReference type="EMBL" id="OWZ22117.1"/>
    </source>
</evidence>
<dbReference type="EMBL" id="NBNE01000161">
    <property type="protein sequence ID" value="OWZ22117.1"/>
    <property type="molecule type" value="Genomic_DNA"/>
</dbReference>
<accession>A0A225WYJ0</accession>
<name>A0A225WYJ0_9STRA</name>
<reference evidence="2" key="1">
    <citation type="submission" date="2017-03" db="EMBL/GenBank/DDBJ databases">
        <title>Phytopthora megakarya and P. palmivora, two closely related causual agents of cacao black pod achieved similar genome size and gene model numbers by different mechanisms.</title>
        <authorList>
            <person name="Ali S."/>
            <person name="Shao J."/>
            <person name="Larry D.J."/>
            <person name="Kronmiller B."/>
            <person name="Shen D."/>
            <person name="Strem M.D."/>
            <person name="Melnick R.L."/>
            <person name="Guiltinan M.J."/>
            <person name="Tyler B.M."/>
            <person name="Meinhardt L.W."/>
            <person name="Bailey B.A."/>
        </authorList>
    </citation>
    <scope>NUCLEOTIDE SEQUENCE [LARGE SCALE GENOMIC DNA]</scope>
    <source>
        <strain evidence="2">zdho120</strain>
    </source>
</reference>
<evidence type="ECO:0000313" key="2">
    <source>
        <dbReference type="Proteomes" id="UP000198211"/>
    </source>
</evidence>
<dbReference type="Proteomes" id="UP000198211">
    <property type="component" value="Unassembled WGS sequence"/>
</dbReference>
<keyword evidence="1" id="KW-0548">Nucleotidyltransferase</keyword>
<gene>
    <name evidence="1" type="ORF">PHMEG_0003234</name>
</gene>
<keyword evidence="1" id="KW-0808">Transferase</keyword>
<dbReference type="OrthoDB" id="89493at2759"/>